<feature type="region of interest" description="Disordered" evidence="1">
    <location>
        <begin position="305"/>
        <end position="334"/>
    </location>
</feature>
<evidence type="ECO:0000256" key="1">
    <source>
        <dbReference type="SAM" id="MobiDB-lite"/>
    </source>
</evidence>
<accession>A0AA47M4V1</accession>
<keyword evidence="2" id="KW-0472">Membrane</keyword>
<keyword evidence="2" id="KW-1133">Transmembrane helix</keyword>
<feature type="compositionally biased region" description="Basic and acidic residues" evidence="1">
    <location>
        <begin position="316"/>
        <end position="334"/>
    </location>
</feature>
<evidence type="ECO:0000313" key="4">
    <source>
        <dbReference type="Proteomes" id="UP001174136"/>
    </source>
</evidence>
<reference evidence="3" key="1">
    <citation type="journal article" date="2023" name="Front. Mar. Sci.">
        <title>A new Merluccius polli reference genome to investigate the effects of global change in West African waters.</title>
        <authorList>
            <person name="Mateo J.L."/>
            <person name="Blanco-Fernandez C."/>
            <person name="Garcia-Vazquez E."/>
            <person name="Machado-Schiaffino G."/>
        </authorList>
    </citation>
    <scope>NUCLEOTIDE SEQUENCE</scope>
    <source>
        <strain evidence="3">C29</strain>
        <tissue evidence="3">Fin</tissue>
    </source>
</reference>
<protein>
    <submittedName>
        <fullName evidence="3">Retrovirus-related Pol polyprotein from type-2 retrotransposable element R2DM</fullName>
    </submittedName>
</protein>
<dbReference type="Proteomes" id="UP001174136">
    <property type="component" value="Unassembled WGS sequence"/>
</dbReference>
<keyword evidence="4" id="KW-1185">Reference proteome</keyword>
<proteinExistence type="predicted"/>
<evidence type="ECO:0000256" key="2">
    <source>
        <dbReference type="SAM" id="Phobius"/>
    </source>
</evidence>
<comment type="caution">
    <text evidence="3">The sequence shown here is derived from an EMBL/GenBank/DDBJ whole genome shotgun (WGS) entry which is preliminary data.</text>
</comment>
<dbReference type="AlphaFoldDB" id="A0AA47M4V1"/>
<feature type="transmembrane region" description="Helical" evidence="2">
    <location>
        <begin position="17"/>
        <end position="41"/>
    </location>
</feature>
<dbReference type="EMBL" id="JAOPHQ010005978">
    <property type="protein sequence ID" value="KAK0133619.1"/>
    <property type="molecule type" value="Genomic_DNA"/>
</dbReference>
<name>A0AA47M4V1_MERPO</name>
<sequence length="334" mass="37182">MCCTHQDFTTGWQRLEVGIAMGCSISPILFVAAFEIILIGARKMVGGVKLPSGQRLPPVRGYMDDITTILQTAACTTRLLKRIDELVGWARMKIKPSKSRSLSLRKGVRSDHTTFVAGGEEIPLLASQPIRSLGRTYTADLSDRQMGETVRKQLADGLARINQSQLPGKYKVWSYQFILYPRVMWPLKMSDVPSSVVDKMDGLANSSIRKWLGLPRCLSDVGLFGRNMLQLPLRSIGLGYKQEKARMVLELRESTDQLVRAAGSQIRTGRKWKAQEEVDMAISRLKHREVVGNVQEGRAGLGRSETPLFWSKASQRRAESHSGGRSDKDRAGAP</sequence>
<gene>
    <name evidence="3" type="primary">pol_128</name>
    <name evidence="3" type="ORF">N1851_030850</name>
</gene>
<keyword evidence="2" id="KW-0812">Transmembrane</keyword>
<evidence type="ECO:0000313" key="3">
    <source>
        <dbReference type="EMBL" id="KAK0133619.1"/>
    </source>
</evidence>
<organism evidence="3 4">
    <name type="scientific">Merluccius polli</name>
    <name type="common">Benguela hake</name>
    <name type="synonym">Merluccius cadenati</name>
    <dbReference type="NCBI Taxonomy" id="89951"/>
    <lineage>
        <taxon>Eukaryota</taxon>
        <taxon>Metazoa</taxon>
        <taxon>Chordata</taxon>
        <taxon>Craniata</taxon>
        <taxon>Vertebrata</taxon>
        <taxon>Euteleostomi</taxon>
        <taxon>Actinopterygii</taxon>
        <taxon>Neopterygii</taxon>
        <taxon>Teleostei</taxon>
        <taxon>Neoteleostei</taxon>
        <taxon>Acanthomorphata</taxon>
        <taxon>Zeiogadaria</taxon>
        <taxon>Gadariae</taxon>
        <taxon>Gadiformes</taxon>
        <taxon>Gadoidei</taxon>
        <taxon>Merlucciidae</taxon>
        <taxon>Merluccius</taxon>
    </lineage>
</organism>